<keyword evidence="2" id="KW-0812">Transmembrane</keyword>
<feature type="transmembrane region" description="Helical" evidence="2">
    <location>
        <begin position="65"/>
        <end position="86"/>
    </location>
</feature>
<evidence type="ECO:0000256" key="2">
    <source>
        <dbReference type="SAM" id="Phobius"/>
    </source>
</evidence>
<gene>
    <name evidence="3" type="ORF">GDO81_024094</name>
</gene>
<comment type="caution">
    <text evidence="3">The sequence shown here is derived from an EMBL/GenBank/DDBJ whole genome shotgun (WGS) entry which is preliminary data.</text>
</comment>
<dbReference type="AlphaFoldDB" id="A0AAV6YS14"/>
<organism evidence="3 4">
    <name type="scientific">Engystomops pustulosus</name>
    <name type="common">Tungara frog</name>
    <name type="synonym">Physalaemus pustulosus</name>
    <dbReference type="NCBI Taxonomy" id="76066"/>
    <lineage>
        <taxon>Eukaryota</taxon>
        <taxon>Metazoa</taxon>
        <taxon>Chordata</taxon>
        <taxon>Craniata</taxon>
        <taxon>Vertebrata</taxon>
        <taxon>Euteleostomi</taxon>
        <taxon>Amphibia</taxon>
        <taxon>Batrachia</taxon>
        <taxon>Anura</taxon>
        <taxon>Neobatrachia</taxon>
        <taxon>Hyloidea</taxon>
        <taxon>Leptodactylidae</taxon>
        <taxon>Leiuperinae</taxon>
        <taxon>Engystomops</taxon>
    </lineage>
</organism>
<name>A0AAV6YS14_ENGPU</name>
<dbReference type="EMBL" id="WNYA01027792">
    <property type="protein sequence ID" value="KAG8537675.1"/>
    <property type="molecule type" value="Genomic_DNA"/>
</dbReference>
<sequence length="88" mass="9812">MDDVSKWVSEHPPPPPRGHPKKSKKNEHFKPLVSLSGPVSSCQCPLFFSLLLYTMYISKHTHIAFSIPLPGLATPHVVVFISWSAFVS</sequence>
<keyword evidence="2" id="KW-1133">Transmembrane helix</keyword>
<keyword evidence="2" id="KW-0472">Membrane</keyword>
<accession>A0AAV6YS14</accession>
<dbReference type="Proteomes" id="UP000824782">
    <property type="component" value="Unassembled WGS sequence"/>
</dbReference>
<reference evidence="3" key="1">
    <citation type="thesis" date="2020" institute="ProQuest LLC" country="789 East Eisenhower Parkway, Ann Arbor, MI, USA">
        <title>Comparative Genomics and Chromosome Evolution.</title>
        <authorList>
            <person name="Mudd A.B."/>
        </authorList>
    </citation>
    <scope>NUCLEOTIDE SEQUENCE</scope>
    <source>
        <strain evidence="3">237g6f4</strain>
        <tissue evidence="3">Blood</tissue>
    </source>
</reference>
<evidence type="ECO:0008006" key="5">
    <source>
        <dbReference type="Google" id="ProtNLM"/>
    </source>
</evidence>
<proteinExistence type="predicted"/>
<protein>
    <recommendedName>
        <fullName evidence="5">Transmembrane protein</fullName>
    </recommendedName>
</protein>
<keyword evidence="4" id="KW-1185">Reference proteome</keyword>
<feature type="region of interest" description="Disordered" evidence="1">
    <location>
        <begin position="1"/>
        <end position="26"/>
    </location>
</feature>
<feature type="transmembrane region" description="Helical" evidence="2">
    <location>
        <begin position="32"/>
        <end position="53"/>
    </location>
</feature>
<evidence type="ECO:0000313" key="4">
    <source>
        <dbReference type="Proteomes" id="UP000824782"/>
    </source>
</evidence>
<evidence type="ECO:0000256" key="1">
    <source>
        <dbReference type="SAM" id="MobiDB-lite"/>
    </source>
</evidence>
<evidence type="ECO:0000313" key="3">
    <source>
        <dbReference type="EMBL" id="KAG8537675.1"/>
    </source>
</evidence>